<dbReference type="GO" id="GO:0008608">
    <property type="term" value="P:attachment of spindle microtubules to kinetochore"/>
    <property type="evidence" value="ECO:0007669"/>
    <property type="project" value="InterPro"/>
</dbReference>
<keyword evidence="14" id="KW-0131">Cell cycle</keyword>
<proteinExistence type="inferred from homology"/>
<evidence type="ECO:0000256" key="11">
    <source>
        <dbReference type="ARBA" id="ARBA00022838"/>
    </source>
</evidence>
<evidence type="ECO:0000256" key="16">
    <source>
        <dbReference type="ARBA" id="ARBA00044179"/>
    </source>
</evidence>
<dbReference type="Pfam" id="PF08656">
    <property type="entry name" value="DASH_Dad3"/>
    <property type="match status" value="1"/>
</dbReference>
<dbReference type="AlphaFoldDB" id="A0A0F7SQY6"/>
<evidence type="ECO:0000256" key="14">
    <source>
        <dbReference type="ARBA" id="ARBA00023306"/>
    </source>
</evidence>
<evidence type="ECO:0000256" key="9">
    <source>
        <dbReference type="ARBA" id="ARBA00022776"/>
    </source>
</evidence>
<evidence type="ECO:0000256" key="8">
    <source>
        <dbReference type="ARBA" id="ARBA00022701"/>
    </source>
</evidence>
<dbReference type="PANTHER" id="PTHR28017">
    <property type="entry name" value="DASH COMPLEX SUBUNIT DAD3"/>
    <property type="match status" value="1"/>
</dbReference>
<keyword evidence="11" id="KW-0995">Kinetochore</keyword>
<sequence>MSSSDNPYSLNSAFSPLEASVLLEYAKLSQQLKKIASFKRQSNPPHEEVLLAFRGLEKKMGLVLTLFKSSVWAVTMDQEEEFAQEASLVNNSAQLQPDQYPVAYPQRYDENAEDSLDDADITIQDQHQRGQQGWR</sequence>
<evidence type="ECO:0000256" key="3">
    <source>
        <dbReference type="ARBA" id="ARBA00004629"/>
    </source>
</evidence>
<dbReference type="GO" id="GO:0051010">
    <property type="term" value="F:microtubule plus-end binding"/>
    <property type="evidence" value="ECO:0007669"/>
    <property type="project" value="TreeGrafter"/>
</dbReference>
<evidence type="ECO:0000256" key="1">
    <source>
        <dbReference type="ARBA" id="ARBA00004123"/>
    </source>
</evidence>
<accession>A0A0F7SQY6</accession>
<dbReference type="GO" id="GO:0072686">
    <property type="term" value="C:mitotic spindle"/>
    <property type="evidence" value="ECO:0007669"/>
    <property type="project" value="InterPro"/>
</dbReference>
<evidence type="ECO:0000256" key="12">
    <source>
        <dbReference type="ARBA" id="ARBA00023212"/>
    </source>
</evidence>
<protein>
    <recommendedName>
        <fullName evidence="16">DASH complex subunit DAD3</fullName>
    </recommendedName>
    <alternativeName>
        <fullName evidence="17">Outer kinetochore protein DAD3</fullName>
    </alternativeName>
</protein>
<dbReference type="GO" id="GO:0005874">
    <property type="term" value="C:microtubule"/>
    <property type="evidence" value="ECO:0007669"/>
    <property type="project" value="UniProtKB-KW"/>
</dbReference>
<evidence type="ECO:0000256" key="13">
    <source>
        <dbReference type="ARBA" id="ARBA00023242"/>
    </source>
</evidence>
<keyword evidence="6" id="KW-0963">Cytoplasm</keyword>
<keyword evidence="15" id="KW-0137">Centromere</keyword>
<dbReference type="InterPro" id="IPR013965">
    <property type="entry name" value="DASH_Dad3"/>
</dbReference>
<organism evidence="19">
    <name type="scientific">Phaffia rhodozyma</name>
    <name type="common">Yeast</name>
    <name type="synonym">Xanthophyllomyces dendrorhous</name>
    <dbReference type="NCBI Taxonomy" id="264483"/>
    <lineage>
        <taxon>Eukaryota</taxon>
        <taxon>Fungi</taxon>
        <taxon>Dikarya</taxon>
        <taxon>Basidiomycota</taxon>
        <taxon>Agaricomycotina</taxon>
        <taxon>Tremellomycetes</taxon>
        <taxon>Cystofilobasidiales</taxon>
        <taxon>Mrakiaceae</taxon>
        <taxon>Phaffia</taxon>
    </lineage>
</organism>
<evidence type="ECO:0000256" key="7">
    <source>
        <dbReference type="ARBA" id="ARBA00022618"/>
    </source>
</evidence>
<evidence type="ECO:0000256" key="5">
    <source>
        <dbReference type="ARBA" id="ARBA00022454"/>
    </source>
</evidence>
<dbReference type="EMBL" id="LN483142">
    <property type="protein sequence ID" value="CED82920.1"/>
    <property type="molecule type" value="Genomic_DNA"/>
</dbReference>
<feature type="region of interest" description="Disordered" evidence="18">
    <location>
        <begin position="89"/>
        <end position="111"/>
    </location>
</feature>
<dbReference type="GO" id="GO:0051301">
    <property type="term" value="P:cell division"/>
    <property type="evidence" value="ECO:0007669"/>
    <property type="project" value="UniProtKB-KW"/>
</dbReference>
<evidence type="ECO:0000256" key="4">
    <source>
        <dbReference type="ARBA" id="ARBA00006277"/>
    </source>
</evidence>
<keyword evidence="7" id="KW-0132">Cell division</keyword>
<evidence type="ECO:0000313" key="19">
    <source>
        <dbReference type="EMBL" id="CED82920.1"/>
    </source>
</evidence>
<reference evidence="19" key="1">
    <citation type="submission" date="2014-08" db="EMBL/GenBank/DDBJ databases">
        <authorList>
            <person name="Sharma Rahul"/>
            <person name="Thines Marco"/>
        </authorList>
    </citation>
    <scope>NUCLEOTIDE SEQUENCE</scope>
</reference>
<keyword evidence="8" id="KW-0493">Microtubule</keyword>
<dbReference type="PANTHER" id="PTHR28017:SF1">
    <property type="entry name" value="DASH COMPLEX SUBUNIT DAD3"/>
    <property type="match status" value="1"/>
</dbReference>
<keyword evidence="10" id="KW-0159">Chromosome partition</keyword>
<comment type="similarity">
    <text evidence="4">Belongs to the DASH complex DAD3 family.</text>
</comment>
<evidence type="ECO:0000256" key="15">
    <source>
        <dbReference type="ARBA" id="ARBA00023328"/>
    </source>
</evidence>
<evidence type="ECO:0000256" key="17">
    <source>
        <dbReference type="ARBA" id="ARBA00044305"/>
    </source>
</evidence>
<name>A0A0F7SQY6_PHARH</name>
<keyword evidence="5" id="KW-0158">Chromosome</keyword>
<comment type="subcellular location">
    <subcellularLocation>
        <location evidence="3">Chromosome</location>
        <location evidence="3">Centromere</location>
        <location evidence="3">Kinetochore</location>
    </subcellularLocation>
    <subcellularLocation>
        <location evidence="2">Cytoplasm</location>
        <location evidence="2">Cytoskeleton</location>
        <location evidence="2">Spindle</location>
    </subcellularLocation>
    <subcellularLocation>
        <location evidence="1">Nucleus</location>
    </subcellularLocation>
</comment>
<dbReference type="GO" id="GO:0042729">
    <property type="term" value="C:DASH complex"/>
    <property type="evidence" value="ECO:0007669"/>
    <property type="project" value="InterPro"/>
</dbReference>
<evidence type="ECO:0000256" key="10">
    <source>
        <dbReference type="ARBA" id="ARBA00022829"/>
    </source>
</evidence>
<evidence type="ECO:0000256" key="18">
    <source>
        <dbReference type="SAM" id="MobiDB-lite"/>
    </source>
</evidence>
<keyword evidence="12" id="KW-0206">Cytoskeleton</keyword>
<keyword evidence="13" id="KW-0539">Nucleus</keyword>
<evidence type="ECO:0000256" key="2">
    <source>
        <dbReference type="ARBA" id="ARBA00004186"/>
    </source>
</evidence>
<keyword evidence="9" id="KW-0498">Mitosis</keyword>
<evidence type="ECO:0000256" key="6">
    <source>
        <dbReference type="ARBA" id="ARBA00022490"/>
    </source>
</evidence>